<proteinExistence type="predicted"/>
<dbReference type="InterPro" id="IPR007569">
    <property type="entry name" value="DUF559"/>
</dbReference>
<sequence>MNTLHSQIRAVERLARNQHGVVTRAEAIDLGVSMKAQRRQLASGAWRLLLGCLVVPATPRNADATVAAALQSRLGAQSVVTGPTALRLHGAELADRQLIAWCPPDTQPRIAASVRILRDDVTRSVATERGLRLASTIDALLDTLITVDVARAGELLDRALQLRWVTHQEWADAVPARLGRGRIGAKRLRELTLRIAEGTHSDGERRMAHLLRRAGFTGWVANFVVCTASGIPKAELDFAFPDLRICIEVDGRAAHSGAKAFDRDRRRQNDLALDGWLVLRFTWAQIVNEPEWVSGQIRLAIANRSRLARIS</sequence>
<dbReference type="AlphaFoldDB" id="A0A6J7R1W0"/>
<feature type="domain" description="DUF559" evidence="1">
    <location>
        <begin position="236"/>
        <end position="300"/>
    </location>
</feature>
<evidence type="ECO:0000259" key="1">
    <source>
        <dbReference type="Pfam" id="PF04480"/>
    </source>
</evidence>
<dbReference type="EMBL" id="CAFBNF010000085">
    <property type="protein sequence ID" value="CAB4941861.1"/>
    <property type="molecule type" value="Genomic_DNA"/>
</dbReference>
<dbReference type="Gene3D" id="3.40.960.10">
    <property type="entry name" value="VSR Endonuclease"/>
    <property type="match status" value="1"/>
</dbReference>
<organism evidence="3">
    <name type="scientific">freshwater metagenome</name>
    <dbReference type="NCBI Taxonomy" id="449393"/>
    <lineage>
        <taxon>unclassified sequences</taxon>
        <taxon>metagenomes</taxon>
        <taxon>ecological metagenomes</taxon>
    </lineage>
</organism>
<reference evidence="3" key="1">
    <citation type="submission" date="2020-05" db="EMBL/GenBank/DDBJ databases">
        <authorList>
            <person name="Chiriac C."/>
            <person name="Salcher M."/>
            <person name="Ghai R."/>
            <person name="Kavagutti S V."/>
        </authorList>
    </citation>
    <scope>NUCLEOTIDE SEQUENCE</scope>
</reference>
<dbReference type="SUPFAM" id="SSF52980">
    <property type="entry name" value="Restriction endonuclease-like"/>
    <property type="match status" value="1"/>
</dbReference>
<name>A0A6J7R1W0_9ZZZZ</name>
<evidence type="ECO:0000313" key="2">
    <source>
        <dbReference type="EMBL" id="CAB4941861.1"/>
    </source>
</evidence>
<dbReference type="Pfam" id="PF04480">
    <property type="entry name" value="DUF559"/>
    <property type="match status" value="1"/>
</dbReference>
<protein>
    <submittedName>
        <fullName evidence="3">Unannotated protein</fullName>
    </submittedName>
</protein>
<dbReference type="InterPro" id="IPR011335">
    <property type="entry name" value="Restrct_endonuc-II-like"/>
</dbReference>
<evidence type="ECO:0000313" key="3">
    <source>
        <dbReference type="EMBL" id="CAB5020614.1"/>
    </source>
</evidence>
<accession>A0A6J7R1W0</accession>
<gene>
    <name evidence="2" type="ORF">UFOPK3773_00909</name>
    <name evidence="3" type="ORF">UFOPK3992_01690</name>
</gene>
<dbReference type="EMBL" id="CAFBOZ010000284">
    <property type="protein sequence ID" value="CAB5020614.1"/>
    <property type="molecule type" value="Genomic_DNA"/>
</dbReference>